<dbReference type="PANTHER" id="PTHR42713:SF3">
    <property type="entry name" value="TRANSCRIPTIONAL REGULATORY PROTEIN HPTR"/>
    <property type="match status" value="1"/>
</dbReference>
<evidence type="ECO:0000256" key="6">
    <source>
        <dbReference type="ARBA" id="ARBA00023015"/>
    </source>
</evidence>
<dbReference type="Gene3D" id="1.10.10.60">
    <property type="entry name" value="Homeodomain-like"/>
    <property type="match status" value="2"/>
</dbReference>
<evidence type="ECO:0000256" key="8">
    <source>
        <dbReference type="ARBA" id="ARBA00023163"/>
    </source>
</evidence>
<comment type="subcellular location">
    <subcellularLocation>
        <location evidence="1">Cytoplasm</location>
    </subcellularLocation>
</comment>
<dbReference type="EMBL" id="FMKA01000051">
    <property type="protein sequence ID" value="SCP99657.1"/>
    <property type="molecule type" value="Genomic_DNA"/>
</dbReference>
<dbReference type="STRING" id="1619234.SAMN05421730_105110"/>
<evidence type="ECO:0000256" key="5">
    <source>
        <dbReference type="ARBA" id="ARBA00023012"/>
    </source>
</evidence>
<dbReference type="SMART" id="SM00448">
    <property type="entry name" value="REC"/>
    <property type="match status" value="1"/>
</dbReference>
<dbReference type="Pfam" id="PF00072">
    <property type="entry name" value="Response_reg"/>
    <property type="match status" value="1"/>
</dbReference>
<evidence type="ECO:0000256" key="10">
    <source>
        <dbReference type="PROSITE-ProRule" id="PRU00169"/>
    </source>
</evidence>
<evidence type="ECO:0000259" key="11">
    <source>
        <dbReference type="PROSITE" id="PS01124"/>
    </source>
</evidence>
<dbReference type="OrthoDB" id="9794370at2"/>
<dbReference type="GO" id="GO:0000160">
    <property type="term" value="P:phosphorelay signal transduction system"/>
    <property type="evidence" value="ECO:0007669"/>
    <property type="project" value="UniProtKB-KW"/>
</dbReference>
<dbReference type="PRINTS" id="PR00032">
    <property type="entry name" value="HTHARAC"/>
</dbReference>
<dbReference type="InterPro" id="IPR020449">
    <property type="entry name" value="Tscrpt_reg_AraC-type_HTH"/>
</dbReference>
<dbReference type="InterPro" id="IPR051552">
    <property type="entry name" value="HptR"/>
</dbReference>
<dbReference type="RefSeq" id="WP_091236947.1">
    <property type="nucleotide sequence ID" value="NZ_FMKA01000051.1"/>
</dbReference>
<keyword evidence="3" id="KW-0963">Cytoplasm</keyword>
<dbReference type="SUPFAM" id="SSF46689">
    <property type="entry name" value="Homeodomain-like"/>
    <property type="match status" value="1"/>
</dbReference>
<dbReference type="AlphaFoldDB" id="A0A1D3TYU5"/>
<dbReference type="Gene3D" id="3.40.50.2300">
    <property type="match status" value="1"/>
</dbReference>
<keyword evidence="5" id="KW-0902">Two-component regulatory system</keyword>
<evidence type="ECO:0000256" key="3">
    <source>
        <dbReference type="ARBA" id="ARBA00022490"/>
    </source>
</evidence>
<evidence type="ECO:0000256" key="1">
    <source>
        <dbReference type="ARBA" id="ARBA00004496"/>
    </source>
</evidence>
<organism evidence="13 14">
    <name type="scientific">Anaerobium acetethylicum</name>
    <dbReference type="NCBI Taxonomy" id="1619234"/>
    <lineage>
        <taxon>Bacteria</taxon>
        <taxon>Bacillati</taxon>
        <taxon>Bacillota</taxon>
        <taxon>Clostridia</taxon>
        <taxon>Lachnospirales</taxon>
        <taxon>Lachnospiraceae</taxon>
        <taxon>Anaerobium</taxon>
    </lineage>
</organism>
<reference evidence="13 14" key="1">
    <citation type="submission" date="2016-09" db="EMBL/GenBank/DDBJ databases">
        <authorList>
            <person name="Capua I."/>
            <person name="De Benedictis P."/>
            <person name="Joannis T."/>
            <person name="Lombin L.H."/>
            <person name="Cattoli G."/>
        </authorList>
    </citation>
    <scope>NUCLEOTIDE SEQUENCE [LARGE SCALE GENOMIC DNA]</scope>
    <source>
        <strain evidence="13 14">GluBS11</strain>
    </source>
</reference>
<sequence length="540" mass="62553">MYTLLIVDDEALVRNAMSKMIDWESLGFSRILQAEDGRDALRILESEKVNMVMTDIAMPFMDGLELTKIIYEEYADIYIVILTGYGEFEYARKAIKYGVKNYILKPVGAATLYEEMKKICTHLNFAVQQKNYISEMKSQLYRSLPELRENVLYSLICVQESDKEKCMKRARGLDINFLGGNFIVGIVDPDFSEVNNDELELFTFAVKNITMDVIGDKHYIFDDGNNRIIVLFQFEDEMEDIRSIVYATMQVIQKIIFSITDIETTCSLGGIADRPEDLCRSFSQAEKAMECKYSLGSKEVYDIQDIEYVEKSFYYPAYEITELIYAVKFLSREDIISIFEKIKVTIFRDRNIAITNIKMIYIEMMVSILKELSEIKQLSDGIWQHGMNLFQDIQNMQAFDQELQVVLDFAVAASRELQSIQNKNTKTMLNKIQEYVEENYADEELSLMTAADHTGVSTGYLCALFKKEAGTNFVKYLTTVRMNKAKELLITTNKLTYEIAFDTGFSNPHYFSTTFKKCVGITPSEYRERYLKEYINENQE</sequence>
<dbReference type="InterPro" id="IPR018060">
    <property type="entry name" value="HTH_AraC"/>
</dbReference>
<keyword evidence="4 10" id="KW-0597">Phosphoprotein</keyword>
<evidence type="ECO:0000313" key="14">
    <source>
        <dbReference type="Proteomes" id="UP000199315"/>
    </source>
</evidence>
<gene>
    <name evidence="13" type="ORF">SAMN05421730_105110</name>
</gene>
<feature type="modified residue" description="4-aspartylphosphate" evidence="10">
    <location>
        <position position="55"/>
    </location>
</feature>
<dbReference type="SUPFAM" id="SSF52172">
    <property type="entry name" value="CheY-like"/>
    <property type="match status" value="1"/>
</dbReference>
<dbReference type="InterPro" id="IPR011006">
    <property type="entry name" value="CheY-like_superfamily"/>
</dbReference>
<dbReference type="InterPro" id="IPR009057">
    <property type="entry name" value="Homeodomain-like_sf"/>
</dbReference>
<dbReference type="Pfam" id="PF12833">
    <property type="entry name" value="HTH_18"/>
    <property type="match status" value="1"/>
</dbReference>
<evidence type="ECO:0000256" key="2">
    <source>
        <dbReference type="ARBA" id="ARBA00018672"/>
    </source>
</evidence>
<dbReference type="PANTHER" id="PTHR42713">
    <property type="entry name" value="HISTIDINE KINASE-RELATED"/>
    <property type="match status" value="1"/>
</dbReference>
<dbReference type="Proteomes" id="UP000199315">
    <property type="component" value="Unassembled WGS sequence"/>
</dbReference>
<dbReference type="PROSITE" id="PS01124">
    <property type="entry name" value="HTH_ARAC_FAMILY_2"/>
    <property type="match status" value="1"/>
</dbReference>
<dbReference type="InterPro" id="IPR001789">
    <property type="entry name" value="Sig_transdc_resp-reg_receiver"/>
</dbReference>
<dbReference type="PROSITE" id="PS50110">
    <property type="entry name" value="RESPONSE_REGULATORY"/>
    <property type="match status" value="1"/>
</dbReference>
<evidence type="ECO:0000259" key="12">
    <source>
        <dbReference type="PROSITE" id="PS50110"/>
    </source>
</evidence>
<protein>
    <recommendedName>
        <fullName evidence="2">Stage 0 sporulation protein A homolog</fullName>
    </recommendedName>
</protein>
<proteinExistence type="predicted"/>
<keyword evidence="14" id="KW-1185">Reference proteome</keyword>
<dbReference type="SMART" id="SM00342">
    <property type="entry name" value="HTH_ARAC"/>
    <property type="match status" value="1"/>
</dbReference>
<evidence type="ECO:0000256" key="9">
    <source>
        <dbReference type="ARBA" id="ARBA00024867"/>
    </source>
</evidence>
<evidence type="ECO:0000256" key="7">
    <source>
        <dbReference type="ARBA" id="ARBA00023125"/>
    </source>
</evidence>
<evidence type="ECO:0000313" key="13">
    <source>
        <dbReference type="EMBL" id="SCP99657.1"/>
    </source>
</evidence>
<dbReference type="GO" id="GO:0043565">
    <property type="term" value="F:sequence-specific DNA binding"/>
    <property type="evidence" value="ECO:0007669"/>
    <property type="project" value="InterPro"/>
</dbReference>
<keyword evidence="6" id="KW-0805">Transcription regulation</keyword>
<dbReference type="GO" id="GO:0005737">
    <property type="term" value="C:cytoplasm"/>
    <property type="evidence" value="ECO:0007669"/>
    <property type="project" value="UniProtKB-SubCell"/>
</dbReference>
<comment type="function">
    <text evidence="9">May play the central regulatory role in sporulation. It may be an element of the effector pathway responsible for the activation of sporulation genes in response to nutritional stress. Spo0A may act in concert with spo0H (a sigma factor) to control the expression of some genes that are critical to the sporulation process.</text>
</comment>
<accession>A0A1D3TYU5</accession>
<feature type="domain" description="Response regulatory" evidence="12">
    <location>
        <begin position="3"/>
        <end position="120"/>
    </location>
</feature>
<feature type="domain" description="HTH araC/xylS-type" evidence="11">
    <location>
        <begin position="430"/>
        <end position="529"/>
    </location>
</feature>
<name>A0A1D3TYU5_9FIRM</name>
<dbReference type="GO" id="GO:0003700">
    <property type="term" value="F:DNA-binding transcription factor activity"/>
    <property type="evidence" value="ECO:0007669"/>
    <property type="project" value="InterPro"/>
</dbReference>
<keyword evidence="8" id="KW-0804">Transcription</keyword>
<dbReference type="CDD" id="cd17536">
    <property type="entry name" value="REC_YesN-like"/>
    <property type="match status" value="1"/>
</dbReference>
<keyword evidence="7" id="KW-0238">DNA-binding</keyword>
<evidence type="ECO:0000256" key="4">
    <source>
        <dbReference type="ARBA" id="ARBA00022553"/>
    </source>
</evidence>